<proteinExistence type="predicted"/>
<dbReference type="Proteomes" id="UP000275078">
    <property type="component" value="Unassembled WGS sequence"/>
</dbReference>
<evidence type="ECO:0000313" key="2">
    <source>
        <dbReference type="EMBL" id="RPA70528.1"/>
    </source>
</evidence>
<reference evidence="2 3" key="1">
    <citation type="journal article" date="2018" name="Nat. Ecol. Evol.">
        <title>Pezizomycetes genomes reveal the molecular basis of ectomycorrhizal truffle lifestyle.</title>
        <authorList>
            <person name="Murat C."/>
            <person name="Payen T."/>
            <person name="Noel B."/>
            <person name="Kuo A."/>
            <person name="Morin E."/>
            <person name="Chen J."/>
            <person name="Kohler A."/>
            <person name="Krizsan K."/>
            <person name="Balestrini R."/>
            <person name="Da Silva C."/>
            <person name="Montanini B."/>
            <person name="Hainaut M."/>
            <person name="Levati E."/>
            <person name="Barry K.W."/>
            <person name="Belfiori B."/>
            <person name="Cichocki N."/>
            <person name="Clum A."/>
            <person name="Dockter R.B."/>
            <person name="Fauchery L."/>
            <person name="Guy J."/>
            <person name="Iotti M."/>
            <person name="Le Tacon F."/>
            <person name="Lindquist E.A."/>
            <person name="Lipzen A."/>
            <person name="Malagnac F."/>
            <person name="Mello A."/>
            <person name="Molinier V."/>
            <person name="Miyauchi S."/>
            <person name="Poulain J."/>
            <person name="Riccioni C."/>
            <person name="Rubini A."/>
            <person name="Sitrit Y."/>
            <person name="Splivallo R."/>
            <person name="Traeger S."/>
            <person name="Wang M."/>
            <person name="Zifcakova L."/>
            <person name="Wipf D."/>
            <person name="Zambonelli A."/>
            <person name="Paolocci F."/>
            <person name="Nowrousian M."/>
            <person name="Ottonello S."/>
            <person name="Baldrian P."/>
            <person name="Spatafora J.W."/>
            <person name="Henrissat B."/>
            <person name="Nagy L.G."/>
            <person name="Aury J.M."/>
            <person name="Wincker P."/>
            <person name="Grigoriev I.V."/>
            <person name="Bonfante P."/>
            <person name="Martin F.M."/>
        </authorList>
    </citation>
    <scope>NUCLEOTIDE SEQUENCE [LARGE SCALE GENOMIC DNA]</scope>
    <source>
        <strain evidence="2 3">RN42</strain>
    </source>
</reference>
<feature type="compositionally biased region" description="Polar residues" evidence="1">
    <location>
        <begin position="285"/>
        <end position="300"/>
    </location>
</feature>
<evidence type="ECO:0000256" key="1">
    <source>
        <dbReference type="SAM" id="MobiDB-lite"/>
    </source>
</evidence>
<dbReference type="EMBL" id="ML120300">
    <property type="protein sequence ID" value="RPA70528.1"/>
    <property type="molecule type" value="Genomic_DNA"/>
</dbReference>
<name>A0A3N4HBA5_ASCIM</name>
<evidence type="ECO:0000313" key="3">
    <source>
        <dbReference type="Proteomes" id="UP000275078"/>
    </source>
</evidence>
<gene>
    <name evidence="2" type="ORF">BJ508DRAFT_337108</name>
</gene>
<sequence>MVMVRGLAGARTRVEAKARVRREEIRQQLEAIPVDNVNARLAVTQPGPYTYSIQRPDIFRDGEYHWDPRNPEEFRPGGPLDTAYGEYNAMKRQFGQMQIAQGVVGNITFFMPQAIRDRLQEQLLGISFPMPAAIRERINVARAVMEPRFREFCRIRTHIATLPARRLEHLALWQKWHPGRDIDEYVMPAFLNEPDQPRVVPTADAFVIQNYTVKVSDIADNPPPHLRALQTVQPRPAKRKADVLSPIHSHVPFKSVFSNSIDPKAKSIEVAHIDHSRVSAAMRYSTMSSQMPERPVQSTLGPDYLYDSPPASLASSSTHSSPSMETVSIPFCRRHLQQDFAPPPNDVSAWNNNVNLEV</sequence>
<feature type="compositionally biased region" description="Low complexity" evidence="1">
    <location>
        <begin position="308"/>
        <end position="323"/>
    </location>
</feature>
<protein>
    <submittedName>
        <fullName evidence="2">Uncharacterized protein</fullName>
    </submittedName>
</protein>
<organism evidence="2 3">
    <name type="scientific">Ascobolus immersus RN42</name>
    <dbReference type="NCBI Taxonomy" id="1160509"/>
    <lineage>
        <taxon>Eukaryota</taxon>
        <taxon>Fungi</taxon>
        <taxon>Dikarya</taxon>
        <taxon>Ascomycota</taxon>
        <taxon>Pezizomycotina</taxon>
        <taxon>Pezizomycetes</taxon>
        <taxon>Pezizales</taxon>
        <taxon>Ascobolaceae</taxon>
        <taxon>Ascobolus</taxon>
    </lineage>
</organism>
<feature type="non-terminal residue" evidence="2">
    <location>
        <position position="358"/>
    </location>
</feature>
<keyword evidence="3" id="KW-1185">Reference proteome</keyword>
<dbReference type="AlphaFoldDB" id="A0A3N4HBA5"/>
<feature type="region of interest" description="Disordered" evidence="1">
    <location>
        <begin position="285"/>
        <end position="324"/>
    </location>
</feature>
<accession>A0A3N4HBA5</accession>